<protein>
    <submittedName>
        <fullName evidence="3">Uncharacterized protein</fullName>
    </submittedName>
</protein>
<evidence type="ECO:0000313" key="3">
    <source>
        <dbReference type="EMBL" id="CED83698.1"/>
    </source>
</evidence>
<feature type="compositionally biased region" description="Low complexity" evidence="1">
    <location>
        <begin position="418"/>
        <end position="427"/>
    </location>
</feature>
<feature type="transmembrane region" description="Helical" evidence="2">
    <location>
        <begin position="445"/>
        <end position="465"/>
    </location>
</feature>
<dbReference type="AlphaFoldDB" id="A0A0F7SUP2"/>
<name>A0A0F7SUP2_PHARH</name>
<accession>A0A0F7SUP2</accession>
<feature type="compositionally biased region" description="Low complexity" evidence="1">
    <location>
        <begin position="13"/>
        <end position="37"/>
    </location>
</feature>
<feature type="compositionally biased region" description="Basic and acidic residues" evidence="1">
    <location>
        <begin position="66"/>
        <end position="84"/>
    </location>
</feature>
<feature type="compositionally biased region" description="Polar residues" evidence="1">
    <location>
        <begin position="1"/>
        <end position="10"/>
    </location>
</feature>
<feature type="compositionally biased region" description="Basic and acidic residues" evidence="1">
    <location>
        <begin position="167"/>
        <end position="184"/>
    </location>
</feature>
<feature type="compositionally biased region" description="Polar residues" evidence="1">
    <location>
        <begin position="274"/>
        <end position="288"/>
    </location>
</feature>
<sequence>MDEASQIQHFSSKRSSLPSFSSREIPSSPSVSVRRQSFQTQPSEAPLEKKKDGHSGLKRTWSMDSVKSDSEESTHPIGTPKREGFQMSNNAHPYQIVSSSSAVLSRGNPTPTKKSWVPTHRSSKSLSSMPSDPSYRPRPLPTPPHATLSPSSTTGVHPQLSPCPSDQVEKRGVRNLARKWEERGSNSSEASSVEQSETEETRVSDHSQSNREPRSLNEHIVPPNQPNRIFDLNGSPTSENEAYSLLPPSPPVSISSSSDFGSPPLVPTPPALINYSQPSKYSTLSRSTNRTRPKRPSESFVDRPCADSDGDSDEEDSRSRTFRRNVTARPSKILVTSHITGSIESKKDEADWMVQHSNAPGRETEYRYIIQSLTARIEALEVKLFDLERKSMVPLGSLDSELPPFSAAGHVVSSIPGSSTPSRAASSTRERSDGKRNRSVLAGSVPGYLFLVSIGVGIVTWEVLWRRFVRGRG</sequence>
<feature type="compositionally biased region" description="Basic and acidic residues" evidence="1">
    <location>
        <begin position="295"/>
        <end position="306"/>
    </location>
</feature>
<keyword evidence="2" id="KW-0472">Membrane</keyword>
<reference evidence="3" key="1">
    <citation type="submission" date="2014-08" db="EMBL/GenBank/DDBJ databases">
        <authorList>
            <person name="Sharma Rahul"/>
            <person name="Thines Marco"/>
        </authorList>
    </citation>
    <scope>NUCLEOTIDE SEQUENCE</scope>
</reference>
<keyword evidence="2" id="KW-0812">Transmembrane</keyword>
<dbReference type="EMBL" id="LN483157">
    <property type="protein sequence ID" value="CED83698.1"/>
    <property type="molecule type" value="Genomic_DNA"/>
</dbReference>
<proteinExistence type="predicted"/>
<feature type="compositionally biased region" description="Low complexity" evidence="1">
    <location>
        <begin position="252"/>
        <end position="263"/>
    </location>
</feature>
<evidence type="ECO:0000256" key="2">
    <source>
        <dbReference type="SAM" id="Phobius"/>
    </source>
</evidence>
<feature type="compositionally biased region" description="Low complexity" evidence="1">
    <location>
        <begin position="124"/>
        <end position="134"/>
    </location>
</feature>
<organism evidence="3">
    <name type="scientific">Phaffia rhodozyma</name>
    <name type="common">Yeast</name>
    <name type="synonym">Xanthophyllomyces dendrorhous</name>
    <dbReference type="NCBI Taxonomy" id="264483"/>
    <lineage>
        <taxon>Eukaryota</taxon>
        <taxon>Fungi</taxon>
        <taxon>Dikarya</taxon>
        <taxon>Basidiomycota</taxon>
        <taxon>Agaricomycotina</taxon>
        <taxon>Tremellomycetes</taxon>
        <taxon>Cystofilobasidiales</taxon>
        <taxon>Mrakiaceae</taxon>
        <taxon>Phaffia</taxon>
    </lineage>
</organism>
<feature type="compositionally biased region" description="Low complexity" evidence="1">
    <location>
        <begin position="185"/>
        <end position="195"/>
    </location>
</feature>
<feature type="compositionally biased region" description="Polar residues" evidence="1">
    <location>
        <begin position="86"/>
        <end position="113"/>
    </location>
</feature>
<feature type="region of interest" description="Disordered" evidence="1">
    <location>
        <begin position="1"/>
        <end position="324"/>
    </location>
</feature>
<feature type="compositionally biased region" description="Basic and acidic residues" evidence="1">
    <location>
        <begin position="199"/>
        <end position="217"/>
    </location>
</feature>
<evidence type="ECO:0000256" key="1">
    <source>
        <dbReference type="SAM" id="MobiDB-lite"/>
    </source>
</evidence>
<feature type="region of interest" description="Disordered" evidence="1">
    <location>
        <begin position="412"/>
        <end position="438"/>
    </location>
</feature>
<feature type="compositionally biased region" description="Basic and acidic residues" evidence="1">
    <location>
        <begin position="46"/>
        <end position="55"/>
    </location>
</feature>
<keyword evidence="2" id="KW-1133">Transmembrane helix</keyword>